<accession>A0A507B1E1</accession>
<dbReference type="Gene3D" id="1.20.1250.20">
    <property type="entry name" value="MFS general substrate transporter like domains"/>
    <property type="match status" value="1"/>
</dbReference>
<feature type="transmembrane region" description="Helical" evidence="3">
    <location>
        <begin position="605"/>
        <end position="627"/>
    </location>
</feature>
<organism evidence="5 6">
    <name type="scientific">Thyridium curvatum</name>
    <dbReference type="NCBI Taxonomy" id="1093900"/>
    <lineage>
        <taxon>Eukaryota</taxon>
        <taxon>Fungi</taxon>
        <taxon>Dikarya</taxon>
        <taxon>Ascomycota</taxon>
        <taxon>Pezizomycotina</taxon>
        <taxon>Sordariomycetes</taxon>
        <taxon>Sordariomycetidae</taxon>
        <taxon>Thyridiales</taxon>
        <taxon>Thyridiaceae</taxon>
        <taxon>Thyridium</taxon>
    </lineage>
</organism>
<feature type="region of interest" description="Disordered" evidence="2">
    <location>
        <begin position="482"/>
        <end position="514"/>
    </location>
</feature>
<dbReference type="RefSeq" id="XP_030992081.1">
    <property type="nucleotide sequence ID" value="XM_031143666.1"/>
</dbReference>
<dbReference type="Pfam" id="PF07690">
    <property type="entry name" value="MFS_1"/>
    <property type="match status" value="1"/>
</dbReference>
<dbReference type="OrthoDB" id="2585655at2759"/>
<feature type="transmembrane region" description="Helical" evidence="3">
    <location>
        <begin position="908"/>
        <end position="929"/>
    </location>
</feature>
<feature type="transmembrane region" description="Helical" evidence="3">
    <location>
        <begin position="967"/>
        <end position="989"/>
    </location>
</feature>
<protein>
    <recommendedName>
        <fullName evidence="4">Major facilitator superfamily (MFS) profile domain-containing protein</fullName>
    </recommendedName>
</protein>
<dbReference type="PROSITE" id="PS50850">
    <property type="entry name" value="MFS"/>
    <property type="match status" value="1"/>
</dbReference>
<feature type="transmembrane region" description="Helical" evidence="3">
    <location>
        <begin position="639"/>
        <end position="660"/>
    </location>
</feature>
<evidence type="ECO:0000313" key="5">
    <source>
        <dbReference type="EMBL" id="TPX10370.1"/>
    </source>
</evidence>
<evidence type="ECO:0000313" key="6">
    <source>
        <dbReference type="Proteomes" id="UP000319257"/>
    </source>
</evidence>
<keyword evidence="3" id="KW-0472">Membrane</keyword>
<feature type="compositionally biased region" description="Polar residues" evidence="2">
    <location>
        <begin position="485"/>
        <end position="496"/>
    </location>
</feature>
<feature type="transmembrane region" description="Helical" evidence="3">
    <location>
        <begin position="568"/>
        <end position="593"/>
    </location>
</feature>
<dbReference type="GO" id="GO:0016020">
    <property type="term" value="C:membrane"/>
    <property type="evidence" value="ECO:0007669"/>
    <property type="project" value="UniProtKB-SubCell"/>
</dbReference>
<name>A0A507B1E1_9PEZI</name>
<keyword evidence="3" id="KW-0812">Transmembrane</keyword>
<evidence type="ECO:0000256" key="1">
    <source>
        <dbReference type="ARBA" id="ARBA00004141"/>
    </source>
</evidence>
<dbReference type="PANTHER" id="PTHR37489:SF1">
    <property type="entry name" value="DUF3500 DOMAIN-CONTAINING PROTEIN"/>
    <property type="match status" value="1"/>
</dbReference>
<dbReference type="InterPro" id="IPR011701">
    <property type="entry name" value="MFS"/>
</dbReference>
<dbReference type="Proteomes" id="UP000319257">
    <property type="component" value="Unassembled WGS sequence"/>
</dbReference>
<feature type="region of interest" description="Disordered" evidence="2">
    <location>
        <begin position="772"/>
        <end position="792"/>
    </location>
</feature>
<dbReference type="EMBL" id="SKBQ01000059">
    <property type="protein sequence ID" value="TPX10370.1"/>
    <property type="molecule type" value="Genomic_DNA"/>
</dbReference>
<keyword evidence="3" id="KW-1133">Transmembrane helix</keyword>
<dbReference type="SUPFAM" id="SSF103473">
    <property type="entry name" value="MFS general substrate transporter"/>
    <property type="match status" value="1"/>
</dbReference>
<dbReference type="PANTHER" id="PTHR37489">
    <property type="entry name" value="DUF3500 DOMAIN-CONTAINING PROTEIN"/>
    <property type="match status" value="1"/>
</dbReference>
<dbReference type="InterPro" id="IPR036259">
    <property type="entry name" value="MFS_trans_sf"/>
</dbReference>
<dbReference type="Pfam" id="PF12006">
    <property type="entry name" value="DUF3500"/>
    <property type="match status" value="1"/>
</dbReference>
<proteinExistence type="predicted"/>
<feature type="transmembrane region" description="Helical" evidence="3">
    <location>
        <begin position="935"/>
        <end position="955"/>
    </location>
</feature>
<dbReference type="AlphaFoldDB" id="A0A507B1E1"/>
<feature type="region of interest" description="Disordered" evidence="2">
    <location>
        <begin position="425"/>
        <end position="453"/>
    </location>
</feature>
<feature type="transmembrane region" description="Helical" evidence="3">
    <location>
        <begin position="820"/>
        <end position="844"/>
    </location>
</feature>
<gene>
    <name evidence="5" type="ORF">E0L32_008775</name>
</gene>
<evidence type="ECO:0000256" key="2">
    <source>
        <dbReference type="SAM" id="MobiDB-lite"/>
    </source>
</evidence>
<dbReference type="GO" id="GO:0022857">
    <property type="term" value="F:transmembrane transporter activity"/>
    <property type="evidence" value="ECO:0007669"/>
    <property type="project" value="InterPro"/>
</dbReference>
<keyword evidence="6" id="KW-1185">Reference proteome</keyword>
<feature type="compositionally biased region" description="Polar residues" evidence="2">
    <location>
        <begin position="443"/>
        <end position="453"/>
    </location>
</feature>
<evidence type="ECO:0000259" key="4">
    <source>
        <dbReference type="PROSITE" id="PS50850"/>
    </source>
</evidence>
<evidence type="ECO:0000256" key="3">
    <source>
        <dbReference type="SAM" id="Phobius"/>
    </source>
</evidence>
<feature type="transmembrane region" description="Helical" evidence="3">
    <location>
        <begin position="864"/>
        <end position="887"/>
    </location>
</feature>
<reference evidence="5 6" key="1">
    <citation type="submission" date="2019-06" db="EMBL/GenBank/DDBJ databases">
        <title>Draft genome sequence of the filamentous fungus Phialemoniopsis curvata isolated from diesel fuel.</title>
        <authorList>
            <person name="Varaljay V.A."/>
            <person name="Lyon W.J."/>
            <person name="Crouch A.L."/>
            <person name="Drake C.E."/>
            <person name="Hollomon J.M."/>
            <person name="Nadeau L.J."/>
            <person name="Nunn H.S."/>
            <person name="Stevenson B.S."/>
            <person name="Bojanowski C.L."/>
            <person name="Crookes-Goodson W.J."/>
        </authorList>
    </citation>
    <scope>NUCLEOTIDE SEQUENCE [LARGE SCALE GENOMIC DNA]</scope>
    <source>
        <strain evidence="5 6">D216</strain>
    </source>
</reference>
<dbReference type="InterPro" id="IPR021889">
    <property type="entry name" value="DUF3500"/>
</dbReference>
<dbReference type="InterPro" id="IPR020846">
    <property type="entry name" value="MFS_dom"/>
</dbReference>
<comment type="caution">
    <text evidence="5">The sequence shown here is derived from an EMBL/GenBank/DDBJ whole genome shotgun (WGS) entry which is preliminary data.</text>
</comment>
<feature type="domain" description="Major facilitator superfamily (MFS) profile" evidence="4">
    <location>
        <begin position="567"/>
        <end position="1042"/>
    </location>
</feature>
<feature type="transmembrane region" description="Helical" evidence="3">
    <location>
        <begin position="724"/>
        <end position="743"/>
    </location>
</feature>
<dbReference type="STRING" id="1093900.A0A507B1E1"/>
<sequence length="1042" mass="117166">MSSRVEQSADGLFRQFLPNLHTERFSSMQKQNAHEYVRAFKESQNPPWIHSLYLHWRKLFSEPYRGISNDVLSKGKPRGNLYELRDEGVPIGDIVSAADEALKAMSSEMRDATMFHIDSPEWRSWSNPEFLLSDKGIRLDEVSDTIRKRVLSVLRATLSPRGYDKALKAMEINHFLGELVQSPCVLNRFSYNFVIFGEPSQYQPWGYSFYGHHLCLNIFLIRSQIVISPWFTGAEPNLIDAGMNSGTQILQREEQLGLCLMQSLQAPQQKKAQIFKLMKDPSMPEGRWNHDDQRHLCGAYRDNRVVPYEGILVSEFNTPQQELVIAILEEYLIYLPQGSRERYMEKIKAWFHETYWCWIGGFGDEDPFYYRIQSPVILIEFDHHSGVFLTNKEPAKFHIHTLLPSIGNSIPNKLDDHHDSHALVERNSAPPRKKDWVEPTPQSPWGNDRNVNSRVPDPKNIFRLVDYTRPHLYASCGSLLPQPGSVKSSTASTSRESGFELVPVSQKTPPAPPGTEQLFVSRVHDANNASDLQFITDHSGNHILLIPQPSLTDPNDPLRWSRIKKWAALANGVGYAFMGSVTGPIMAAGMIPLTETFGVSLQKMTYANGATLICQGVGNIFWMPLAVKIGRRPVYMASNLLMGVACVWLGLASTASYVPLLVGRAFLGLFEAPIESIVPSTITDLFFLHDRGEKVSSYGLSVLGGNELGPLFSALIIQHLGMNWAFFIVAMFIGLNAVTMFFFMPETKYTGVRPSTAFVCEQPKQHEVMIENVSSSKHNRPNEVESASQSPPKKSFIRELALWERPDPSVSLLSTFLRPFILLTYPTVLWSCLTYGMALGWNVVIGASTAQLFAPPPYLFDSQAQGLVFLSPFIGSLIGSWLCGSLSDTVANYFTKRNDGVREPEMRLPICAFAAVLTFFGALIAGLCYHYKTHWAGPVIGFGVLTTGAQMGVSLSMSYALDCHQELSVELMVTVASVKSLIAWIWTWVINDWIISDGMLVVFMSIATVNVVVNATTFVMYFYGKRIRSWIHEKDLFTKLNL</sequence>
<dbReference type="InParanoid" id="A0A507B1E1"/>
<comment type="subcellular location">
    <subcellularLocation>
        <location evidence="1">Membrane</location>
        <topology evidence="1">Multi-pass membrane protein</topology>
    </subcellularLocation>
</comment>
<feature type="transmembrane region" description="Helical" evidence="3">
    <location>
        <begin position="1001"/>
        <end position="1024"/>
    </location>
</feature>
<dbReference type="GeneID" id="41976222"/>